<feature type="region of interest" description="Disordered" evidence="1">
    <location>
        <begin position="361"/>
        <end position="398"/>
    </location>
</feature>
<proteinExistence type="predicted"/>
<gene>
    <name evidence="3" type="ORF">H0H10_00105</name>
</gene>
<dbReference type="GO" id="GO:0005829">
    <property type="term" value="C:cytosol"/>
    <property type="evidence" value="ECO:0007669"/>
    <property type="project" value="TreeGrafter"/>
</dbReference>
<accession>A0A926KZ71</accession>
<feature type="compositionally biased region" description="Low complexity" evidence="1">
    <location>
        <begin position="371"/>
        <end position="389"/>
    </location>
</feature>
<dbReference type="GO" id="GO:0016491">
    <property type="term" value="F:oxidoreductase activity"/>
    <property type="evidence" value="ECO:0007669"/>
    <property type="project" value="InterPro"/>
</dbReference>
<dbReference type="Gene3D" id="3.20.20.70">
    <property type="entry name" value="Aldolase class I"/>
    <property type="match status" value="1"/>
</dbReference>
<dbReference type="PANTHER" id="PTHR22893:SF91">
    <property type="entry name" value="NADPH DEHYDROGENASE 2-RELATED"/>
    <property type="match status" value="1"/>
</dbReference>
<dbReference type="PANTHER" id="PTHR22893">
    <property type="entry name" value="NADH OXIDOREDUCTASE-RELATED"/>
    <property type="match status" value="1"/>
</dbReference>
<evidence type="ECO:0000313" key="4">
    <source>
        <dbReference type="Proteomes" id="UP000621210"/>
    </source>
</evidence>
<comment type="caution">
    <text evidence="3">The sequence shown here is derived from an EMBL/GenBank/DDBJ whole genome shotgun (WGS) entry which is preliminary data.</text>
</comment>
<dbReference type="InterPro" id="IPR045247">
    <property type="entry name" value="Oye-like"/>
</dbReference>
<reference evidence="3" key="2">
    <citation type="submission" date="2020-09" db="EMBL/GenBank/DDBJ databases">
        <authorList>
            <person name="Luo X."/>
        </authorList>
    </citation>
    <scope>NUCLEOTIDE SEQUENCE</scope>
    <source>
        <strain evidence="3">TRM S81-3</strain>
    </source>
</reference>
<dbReference type="Proteomes" id="UP000621210">
    <property type="component" value="Unassembled WGS sequence"/>
</dbReference>
<dbReference type="RefSeq" id="WP_188178701.1">
    <property type="nucleotide sequence ID" value="NZ_JACVQF010000005.1"/>
</dbReference>
<dbReference type="AlphaFoldDB" id="A0A926KZ71"/>
<dbReference type="EMBL" id="JACVQF010000005">
    <property type="protein sequence ID" value="MBD0417606.1"/>
    <property type="molecule type" value="Genomic_DNA"/>
</dbReference>
<feature type="domain" description="NADH:flavin oxidoreductase/NADH oxidase N-terminal" evidence="2">
    <location>
        <begin position="6"/>
        <end position="336"/>
    </location>
</feature>
<keyword evidence="4" id="KW-1185">Reference proteome</keyword>
<reference evidence="3" key="1">
    <citation type="submission" date="2020-09" db="EMBL/GenBank/DDBJ databases">
        <title>Streptomyces grisecoloratus sp. nov., isolated from cotton soil.</title>
        <authorList>
            <person name="Xing L."/>
        </authorList>
    </citation>
    <scope>NUCLEOTIDE SEQUENCE</scope>
    <source>
        <strain evidence="3">TRM S81-3</strain>
    </source>
</reference>
<evidence type="ECO:0000256" key="1">
    <source>
        <dbReference type="SAM" id="MobiDB-lite"/>
    </source>
</evidence>
<dbReference type="GO" id="GO:0010181">
    <property type="term" value="F:FMN binding"/>
    <property type="evidence" value="ECO:0007669"/>
    <property type="project" value="InterPro"/>
</dbReference>
<dbReference type="CDD" id="cd02933">
    <property type="entry name" value="OYE_like_FMN"/>
    <property type="match status" value="1"/>
</dbReference>
<evidence type="ECO:0000259" key="2">
    <source>
        <dbReference type="Pfam" id="PF00724"/>
    </source>
</evidence>
<name>A0A926KZ71_9ACTN</name>
<sequence length="398" mass="41421">MSHSTDLFAPAALGPLALPNRLVMAPLTRNRAEADGTPTPLMATYYAQRASAGLIVAEAATPNAVGQTYPNITAIHTPRHVTGWRQVTDAVRDAGGRMFLQLQHGGRVGHPATSGLTPVAPSPVPLPETIFTPGGHRPAVVPREMTAEDIRRTVADFARAARNALDAGFEGVEVHSANGHLLHQFLAANTNRRTDGYGGPVAARIRFTAEVTEAVAAEIGAERVGLRVSPGNTVNGIAEGETEEIYPALVERLGGLGLAYLHLVHADPDAPVYRKIRAGWPGVLIANPVLGEELSADGVLRASERLLAAGADLIALGRPFLANPDLVARLRLGAPLNQVRDRYLMYVGGATGYTDYTALGDGTGETAETPGSAGSAGSAGFSQPSSASSVALDGPRVA</sequence>
<dbReference type="SUPFAM" id="SSF51395">
    <property type="entry name" value="FMN-linked oxidoreductases"/>
    <property type="match status" value="1"/>
</dbReference>
<dbReference type="Pfam" id="PF00724">
    <property type="entry name" value="Oxidored_FMN"/>
    <property type="match status" value="1"/>
</dbReference>
<evidence type="ECO:0000313" key="3">
    <source>
        <dbReference type="EMBL" id="MBD0417606.1"/>
    </source>
</evidence>
<organism evidence="3 4">
    <name type="scientific">Streptomyces griseicoloratus</name>
    <dbReference type="NCBI Taxonomy" id="2752516"/>
    <lineage>
        <taxon>Bacteria</taxon>
        <taxon>Bacillati</taxon>
        <taxon>Actinomycetota</taxon>
        <taxon>Actinomycetes</taxon>
        <taxon>Kitasatosporales</taxon>
        <taxon>Streptomycetaceae</taxon>
        <taxon>Streptomyces</taxon>
    </lineage>
</organism>
<protein>
    <submittedName>
        <fullName evidence="3">Alkene reductase</fullName>
    </submittedName>
</protein>
<dbReference type="InterPro" id="IPR001155">
    <property type="entry name" value="OxRdtase_FMN_N"/>
</dbReference>
<dbReference type="InterPro" id="IPR013785">
    <property type="entry name" value="Aldolase_TIM"/>
</dbReference>